<reference evidence="6" key="1">
    <citation type="submission" date="2024-06" db="EMBL/GenBank/DDBJ databases">
        <title>Draft genome sequence of Microbacterium sp. strain A8/3-1, isolated from Oxytropis tragacanthoides Fisch. ex DC. Root nodules in the Altai region of Russia.</title>
        <authorList>
            <person name="Sazanova A."/>
            <person name="Guro P."/>
            <person name="Kuznetsova I."/>
            <person name="Belimov A."/>
            <person name="Safronova V."/>
        </authorList>
    </citation>
    <scope>NUCLEOTIDE SEQUENCE</scope>
    <source>
        <strain evidence="6">A8/3-1</strain>
    </source>
</reference>
<dbReference type="FunFam" id="3.40.50.300:FF:001320">
    <property type="entry name" value="Heme ABC transporter ATP-binding protein"/>
    <property type="match status" value="1"/>
</dbReference>
<dbReference type="InterPro" id="IPR027417">
    <property type="entry name" value="P-loop_NTPase"/>
</dbReference>
<dbReference type="SUPFAM" id="SSF52540">
    <property type="entry name" value="P-loop containing nucleoside triphosphate hydrolases"/>
    <property type="match status" value="2"/>
</dbReference>
<feature type="domain" description="ABC transporter" evidence="5">
    <location>
        <begin position="333"/>
        <end position="565"/>
    </location>
</feature>
<keyword evidence="1" id="KW-0677">Repeat</keyword>
<sequence>MSQPTLHASVTLDRLTLTWPDGSTALDGLSGAFGSGRTGLVGRNGAGKSTLLRLMAGELEPTSGVVAASGEVAYLPQQLTLDVDRRVAELLGVSEALDAVRAISAGDVDPAHFDAVGDDWDIEARAEASLAEAGLAPDFLDRTVGELSGGEAVLVAIAGIRLRRAPITLLDEPTNNLDRDARAKLGAMVQGWKGTLIVVSHDLSLLELMDDTAELYAQTLSVFGGPYSEWRAWLDDEQDAAKQAEVTAAQAFRKEKRQRIEAEVKLSHRARTAKKAEIEKRVPKIVAHGRKMAAEVSAGRLRTEVGAKEDAARSALDEAGHRVRSDASMKIELPDPQVSRSRRIATLADEERAWVIQGPERVALIGPNGAGKTTLLERLVAGAALEAGHNSARTEDAEPDARADTRNPPESDEDVLNTAPRLVATASTDRIGYLPQRVDGLDENRSVFENIALAAPQVPEKELRNRLARFLIRGATADRPVSALSGGERFRVALSKLLLSDPPPHLVVLDEPTNNLDIDTVDQLVEALRAYRGAVLVVSHDDAFLARLDLDLTLEIEAGGTLREV</sequence>
<evidence type="ECO:0000256" key="3">
    <source>
        <dbReference type="ARBA" id="ARBA00022840"/>
    </source>
</evidence>
<dbReference type="AlphaFoldDB" id="A0AAU7VV71"/>
<evidence type="ECO:0000256" key="2">
    <source>
        <dbReference type="ARBA" id="ARBA00022741"/>
    </source>
</evidence>
<dbReference type="RefSeq" id="WP_350351411.1">
    <property type="nucleotide sequence ID" value="NZ_CP158357.1"/>
</dbReference>
<accession>A0AAU7VV71</accession>
<dbReference type="Gene3D" id="3.40.50.300">
    <property type="entry name" value="P-loop containing nucleotide triphosphate hydrolases"/>
    <property type="match status" value="2"/>
</dbReference>
<dbReference type="InterPro" id="IPR003439">
    <property type="entry name" value="ABC_transporter-like_ATP-bd"/>
</dbReference>
<evidence type="ECO:0000313" key="6">
    <source>
        <dbReference type="EMBL" id="XBX78023.1"/>
    </source>
</evidence>
<name>A0AAU7VV71_9MICO</name>
<organism evidence="6">
    <name type="scientific">Microbacterium sp. A8/3-1</name>
    <dbReference type="NCBI Taxonomy" id="3160749"/>
    <lineage>
        <taxon>Bacteria</taxon>
        <taxon>Bacillati</taxon>
        <taxon>Actinomycetota</taxon>
        <taxon>Actinomycetes</taxon>
        <taxon>Micrococcales</taxon>
        <taxon>Microbacteriaceae</taxon>
        <taxon>Microbacterium</taxon>
    </lineage>
</organism>
<keyword evidence="2" id="KW-0547">Nucleotide-binding</keyword>
<dbReference type="GO" id="GO:0005524">
    <property type="term" value="F:ATP binding"/>
    <property type="evidence" value="ECO:0007669"/>
    <property type="project" value="UniProtKB-KW"/>
</dbReference>
<evidence type="ECO:0000256" key="1">
    <source>
        <dbReference type="ARBA" id="ARBA00022737"/>
    </source>
</evidence>
<dbReference type="SMART" id="SM00382">
    <property type="entry name" value="AAA"/>
    <property type="match status" value="2"/>
</dbReference>
<protein>
    <submittedName>
        <fullName evidence="6">ABC-F family ATP-binding cassette domain-containing protein</fullName>
    </submittedName>
</protein>
<dbReference type="EMBL" id="CP158357">
    <property type="protein sequence ID" value="XBX78023.1"/>
    <property type="molecule type" value="Genomic_DNA"/>
</dbReference>
<keyword evidence="3 6" id="KW-0067">ATP-binding</keyword>
<dbReference type="GO" id="GO:0016887">
    <property type="term" value="F:ATP hydrolysis activity"/>
    <property type="evidence" value="ECO:0007669"/>
    <property type="project" value="InterPro"/>
</dbReference>
<proteinExistence type="predicted"/>
<dbReference type="PROSITE" id="PS50893">
    <property type="entry name" value="ABC_TRANSPORTER_2"/>
    <property type="match status" value="2"/>
</dbReference>
<evidence type="ECO:0000256" key="4">
    <source>
        <dbReference type="SAM" id="MobiDB-lite"/>
    </source>
</evidence>
<dbReference type="InterPro" id="IPR050611">
    <property type="entry name" value="ABCF"/>
</dbReference>
<dbReference type="PANTHER" id="PTHR19211:SF6">
    <property type="entry name" value="BLL7188 PROTEIN"/>
    <property type="match status" value="1"/>
</dbReference>
<feature type="region of interest" description="Disordered" evidence="4">
    <location>
        <begin position="387"/>
        <end position="417"/>
    </location>
</feature>
<feature type="compositionally biased region" description="Basic and acidic residues" evidence="4">
    <location>
        <begin position="392"/>
        <end position="409"/>
    </location>
</feature>
<dbReference type="Pfam" id="PF00005">
    <property type="entry name" value="ABC_tran"/>
    <property type="match status" value="2"/>
</dbReference>
<dbReference type="InterPro" id="IPR003593">
    <property type="entry name" value="AAA+_ATPase"/>
</dbReference>
<feature type="domain" description="ABC transporter" evidence="5">
    <location>
        <begin position="10"/>
        <end position="242"/>
    </location>
</feature>
<gene>
    <name evidence="6" type="ORF">ABS642_19230</name>
</gene>
<evidence type="ECO:0000259" key="5">
    <source>
        <dbReference type="PROSITE" id="PS50893"/>
    </source>
</evidence>
<dbReference type="PANTHER" id="PTHR19211">
    <property type="entry name" value="ATP-BINDING TRANSPORT PROTEIN-RELATED"/>
    <property type="match status" value="1"/>
</dbReference>